<keyword evidence="3" id="KW-1185">Reference proteome</keyword>
<feature type="transmembrane region" description="Helical" evidence="1">
    <location>
        <begin position="12"/>
        <end position="30"/>
    </location>
</feature>
<organism evidence="3">
    <name type="scientific">Laccaria bicolor (strain S238N-H82 / ATCC MYA-4686)</name>
    <name type="common">Bicoloured deceiver</name>
    <name type="synonym">Laccaria laccata var. bicolor</name>
    <dbReference type="NCBI Taxonomy" id="486041"/>
    <lineage>
        <taxon>Eukaryota</taxon>
        <taxon>Fungi</taxon>
        <taxon>Dikarya</taxon>
        <taxon>Basidiomycota</taxon>
        <taxon>Agaricomycotina</taxon>
        <taxon>Agaricomycetes</taxon>
        <taxon>Agaricomycetidae</taxon>
        <taxon>Agaricales</taxon>
        <taxon>Agaricineae</taxon>
        <taxon>Hydnangiaceae</taxon>
        <taxon>Laccaria</taxon>
    </lineage>
</organism>
<evidence type="ECO:0000313" key="3">
    <source>
        <dbReference type="Proteomes" id="UP000001194"/>
    </source>
</evidence>
<name>B0DIZ7_LACBS</name>
<protein>
    <submittedName>
        <fullName evidence="2">Predicted protein</fullName>
    </submittedName>
</protein>
<accession>B0DIZ7</accession>
<proteinExistence type="predicted"/>
<dbReference type="AlphaFoldDB" id="B0DIZ7"/>
<dbReference type="Proteomes" id="UP000001194">
    <property type="component" value="Unassembled WGS sequence"/>
</dbReference>
<keyword evidence="1" id="KW-0812">Transmembrane</keyword>
<dbReference type="KEGG" id="lbc:LACBIDRAFT_303128"/>
<gene>
    <name evidence="2" type="ORF">LACBIDRAFT_303128</name>
</gene>
<dbReference type="RefSeq" id="XP_001883989.1">
    <property type="nucleotide sequence ID" value="XM_001883954.1"/>
</dbReference>
<dbReference type="HOGENOM" id="CLU_2427390_0_0_1"/>
<dbReference type="EMBL" id="DS547113">
    <property type="protein sequence ID" value="EDR05431.1"/>
    <property type="molecule type" value="Genomic_DNA"/>
</dbReference>
<keyword evidence="1" id="KW-0472">Membrane</keyword>
<keyword evidence="1" id="KW-1133">Transmembrane helix</keyword>
<reference evidence="2 3" key="1">
    <citation type="journal article" date="2008" name="Nature">
        <title>The genome of Laccaria bicolor provides insights into mycorrhizal symbiosis.</title>
        <authorList>
            <person name="Martin F."/>
            <person name="Aerts A."/>
            <person name="Ahren D."/>
            <person name="Brun A."/>
            <person name="Danchin E.G.J."/>
            <person name="Duchaussoy F."/>
            <person name="Gibon J."/>
            <person name="Kohler A."/>
            <person name="Lindquist E."/>
            <person name="Pereda V."/>
            <person name="Salamov A."/>
            <person name="Shapiro H.J."/>
            <person name="Wuyts J."/>
            <person name="Blaudez D."/>
            <person name="Buee M."/>
            <person name="Brokstein P."/>
            <person name="Canbaeck B."/>
            <person name="Cohen D."/>
            <person name="Courty P.E."/>
            <person name="Coutinho P.M."/>
            <person name="Delaruelle C."/>
            <person name="Detter J.C."/>
            <person name="Deveau A."/>
            <person name="DiFazio S."/>
            <person name="Duplessis S."/>
            <person name="Fraissinet-Tachet L."/>
            <person name="Lucic E."/>
            <person name="Frey-Klett P."/>
            <person name="Fourrey C."/>
            <person name="Feussner I."/>
            <person name="Gay G."/>
            <person name="Grimwood J."/>
            <person name="Hoegger P.J."/>
            <person name="Jain P."/>
            <person name="Kilaru S."/>
            <person name="Labbe J."/>
            <person name="Lin Y.C."/>
            <person name="Legue V."/>
            <person name="Le Tacon F."/>
            <person name="Marmeisse R."/>
            <person name="Melayah D."/>
            <person name="Montanini B."/>
            <person name="Muratet M."/>
            <person name="Nehls U."/>
            <person name="Niculita-Hirzel H."/>
            <person name="Oudot-Le Secq M.P."/>
            <person name="Peter M."/>
            <person name="Quesneville H."/>
            <person name="Rajashekar B."/>
            <person name="Reich M."/>
            <person name="Rouhier N."/>
            <person name="Schmutz J."/>
            <person name="Yin T."/>
            <person name="Chalot M."/>
            <person name="Henrissat B."/>
            <person name="Kuees U."/>
            <person name="Lucas S."/>
            <person name="Van de Peer Y."/>
            <person name="Podila G.K."/>
            <person name="Polle A."/>
            <person name="Pukkila P.J."/>
            <person name="Richardson P.M."/>
            <person name="Rouze P."/>
            <person name="Sanders I.R."/>
            <person name="Stajich J.E."/>
            <person name="Tunlid A."/>
            <person name="Tuskan G."/>
            <person name="Grigoriev I.V."/>
        </authorList>
    </citation>
    <scope>NUCLEOTIDE SEQUENCE [LARGE SCALE GENOMIC DNA]</scope>
    <source>
        <strain evidence="3">S238N-H82 / ATCC MYA-4686</strain>
    </source>
</reference>
<sequence length="91" mass="10362">MILHNLPHAIRFGYVGVIFASLTNNLLRLISSRLRLTSFRQKGDFRVLVDESKRKQAIQLYAPPSREATLSVPFPRRTLCNSAVTLYCVKS</sequence>
<evidence type="ECO:0000256" key="1">
    <source>
        <dbReference type="SAM" id="Phobius"/>
    </source>
</evidence>
<dbReference type="GeneID" id="6079505"/>
<evidence type="ECO:0000313" key="2">
    <source>
        <dbReference type="EMBL" id="EDR05431.1"/>
    </source>
</evidence>
<dbReference type="InParanoid" id="B0DIZ7"/>